<evidence type="ECO:0000256" key="5">
    <source>
        <dbReference type="ARBA" id="ARBA00022801"/>
    </source>
</evidence>
<dbReference type="Gene3D" id="2.140.10.30">
    <property type="entry name" value="Dipeptidylpeptidase IV, N-terminal domain"/>
    <property type="match status" value="1"/>
</dbReference>
<evidence type="ECO:0000259" key="14">
    <source>
        <dbReference type="Pfam" id="PF00930"/>
    </source>
</evidence>
<evidence type="ECO:0000256" key="10">
    <source>
        <dbReference type="ARBA" id="ARBA00023180"/>
    </source>
</evidence>
<evidence type="ECO:0000256" key="2">
    <source>
        <dbReference type="ARBA" id="ARBA00022438"/>
    </source>
</evidence>
<feature type="transmembrane region" description="Helical" evidence="12">
    <location>
        <begin position="29"/>
        <end position="50"/>
    </location>
</feature>
<keyword evidence="3" id="KW-0645">Protease</keyword>
<evidence type="ECO:0000256" key="8">
    <source>
        <dbReference type="ARBA" id="ARBA00022989"/>
    </source>
</evidence>
<dbReference type="GO" id="GO:0012505">
    <property type="term" value="C:endomembrane system"/>
    <property type="evidence" value="ECO:0007669"/>
    <property type="project" value="UniProtKB-SubCell"/>
</dbReference>
<organism evidence="15 16">
    <name type="scientific">Dimorphilus gyrociliatus</name>
    <dbReference type="NCBI Taxonomy" id="2664684"/>
    <lineage>
        <taxon>Eukaryota</taxon>
        <taxon>Metazoa</taxon>
        <taxon>Spiralia</taxon>
        <taxon>Lophotrochozoa</taxon>
        <taxon>Annelida</taxon>
        <taxon>Polychaeta</taxon>
        <taxon>Polychaeta incertae sedis</taxon>
        <taxon>Dinophilidae</taxon>
        <taxon>Dimorphilus</taxon>
    </lineage>
</organism>
<keyword evidence="8 12" id="KW-1133">Transmembrane helix</keyword>
<dbReference type="Pfam" id="PF00326">
    <property type="entry name" value="Peptidase_S9"/>
    <property type="match status" value="1"/>
</dbReference>
<dbReference type="SUPFAM" id="SSF82171">
    <property type="entry name" value="DPP6 N-terminal domain-like"/>
    <property type="match status" value="1"/>
</dbReference>
<dbReference type="FunFam" id="3.40.50.1820:FF:000003">
    <property type="entry name" value="Dipeptidyl peptidase 4"/>
    <property type="match status" value="1"/>
</dbReference>
<dbReference type="PANTHER" id="PTHR11731">
    <property type="entry name" value="PROTEASE FAMILY S9B,C DIPEPTIDYL-PEPTIDASE IV-RELATED"/>
    <property type="match status" value="1"/>
</dbReference>
<dbReference type="EMBL" id="CAJFCJ010000018">
    <property type="protein sequence ID" value="CAD5122747.1"/>
    <property type="molecule type" value="Genomic_DNA"/>
</dbReference>
<dbReference type="Proteomes" id="UP000549394">
    <property type="component" value="Unassembled WGS sequence"/>
</dbReference>
<dbReference type="PANTHER" id="PTHR11731:SF200">
    <property type="entry name" value="DIPEPTIDYL PEPTIDASE 10, ISOFORM B"/>
    <property type="match status" value="1"/>
</dbReference>
<keyword evidence="9 12" id="KW-0472">Membrane</keyword>
<name>A0A7I8W2F6_9ANNE</name>
<dbReference type="GO" id="GO:0008239">
    <property type="term" value="F:dipeptidyl-peptidase activity"/>
    <property type="evidence" value="ECO:0007669"/>
    <property type="project" value="TreeGrafter"/>
</dbReference>
<sequence length="664" mass="76313">MGAETSSLDTGQDKELVGNSPTQRNWRGILIALLVILVVSSLIVIAVILVTPNTRNEKQGAPFTFDDFINNRLPVETYDVQWIGKEILLKTKAHWFSPNGKQILYLKFDDSNVSLYSYTLYDENIGERQVNIRYPKAMENRSSVNPIVEVRVVDTSNRGAQMLFKPPDEFRNQQYYVTNAKWLDDSNILVFWLNRLQNQAIHTVYSIDSPKPTVVFHEKAVKGWLTMSEAYPLPNKKSYLTIISKKESDNEAWNNLVPTNLVDNIPTFITTEKWDKKAILAINKESMSIFYLGNNDDPRKMHIFKVKLDEVTSTGFSPVCITCNKSEECDYYTAEFSRNGLYYIEKCAGPGIPYYTLKSTVDDRNINLQDNAQLKSMVQTKAWPKKEYHKILIEREGEEPYSVYASVLLPPQLNKKHVTKYPLLVYTYGGPNTQLVKERFQIGWETYLSSSENTIYIEIDGRGASGRGQKYSRSLYKKLGTLEVQDQISVTEFFCKKYPFIDSDRIAIWGWSYGGFVTIHALGDEKSDIFKCGIAVAPVIDWRYYDTTYSERYLGLYKNNRDVYSIASALPKAKNFKEKKFLIIHGTADDNVHFIHTAKFMKALTNAEITYNAQIYPDKNHLISGPHTTKHLYQTMTKFLKENCWNGAEPEEFNPENSVKKIDS</sequence>
<keyword evidence="5" id="KW-0378">Hydrolase</keyword>
<keyword evidence="6" id="KW-0720">Serine protease</keyword>
<evidence type="ECO:0000256" key="12">
    <source>
        <dbReference type="SAM" id="Phobius"/>
    </source>
</evidence>
<evidence type="ECO:0000256" key="1">
    <source>
        <dbReference type="ARBA" id="ARBA00004606"/>
    </source>
</evidence>
<dbReference type="GO" id="GO:0006508">
    <property type="term" value="P:proteolysis"/>
    <property type="evidence" value="ECO:0007669"/>
    <property type="project" value="UniProtKB-KW"/>
</dbReference>
<evidence type="ECO:0000256" key="7">
    <source>
        <dbReference type="ARBA" id="ARBA00022968"/>
    </source>
</evidence>
<evidence type="ECO:0000313" key="16">
    <source>
        <dbReference type="Proteomes" id="UP000549394"/>
    </source>
</evidence>
<dbReference type="SUPFAM" id="SSF53474">
    <property type="entry name" value="alpha/beta-Hydrolases"/>
    <property type="match status" value="1"/>
</dbReference>
<dbReference type="InterPro" id="IPR001375">
    <property type="entry name" value="Peptidase_S9_cat"/>
</dbReference>
<gene>
    <name evidence="15" type="ORF">DGYR_LOCUS10513</name>
</gene>
<dbReference type="AlphaFoldDB" id="A0A7I8W2F6"/>
<evidence type="ECO:0000256" key="6">
    <source>
        <dbReference type="ARBA" id="ARBA00022825"/>
    </source>
</evidence>
<keyword evidence="10" id="KW-0325">Glycoprotein</keyword>
<accession>A0A7I8W2F6</accession>
<keyword evidence="2" id="KW-0031">Aminopeptidase</keyword>
<keyword evidence="7" id="KW-0735">Signal-anchor</keyword>
<dbReference type="GO" id="GO:0008236">
    <property type="term" value="F:serine-type peptidase activity"/>
    <property type="evidence" value="ECO:0007669"/>
    <property type="project" value="UniProtKB-KW"/>
</dbReference>
<feature type="domain" description="Peptidase S9 prolyl oligopeptidase catalytic" evidence="13">
    <location>
        <begin position="442"/>
        <end position="643"/>
    </location>
</feature>
<comment type="subcellular location">
    <subcellularLocation>
        <location evidence="11">Endomembrane system</location>
        <topology evidence="11">Single-pass membrane protein</topology>
    </subcellularLocation>
    <subcellularLocation>
        <location evidence="1">Membrane</location>
        <topology evidence="1">Single-pass type II membrane protein</topology>
    </subcellularLocation>
</comment>
<dbReference type="Gene3D" id="3.40.50.1820">
    <property type="entry name" value="alpha/beta hydrolase"/>
    <property type="match status" value="1"/>
</dbReference>
<evidence type="ECO:0000256" key="9">
    <source>
        <dbReference type="ARBA" id="ARBA00023136"/>
    </source>
</evidence>
<dbReference type="Pfam" id="PF00930">
    <property type="entry name" value="DPPIV_N"/>
    <property type="match status" value="1"/>
</dbReference>
<proteinExistence type="predicted"/>
<evidence type="ECO:0000313" key="15">
    <source>
        <dbReference type="EMBL" id="CAD5122747.1"/>
    </source>
</evidence>
<keyword evidence="4 12" id="KW-0812">Transmembrane</keyword>
<dbReference type="GO" id="GO:0004177">
    <property type="term" value="F:aminopeptidase activity"/>
    <property type="evidence" value="ECO:0007669"/>
    <property type="project" value="UniProtKB-KW"/>
</dbReference>
<evidence type="ECO:0000256" key="11">
    <source>
        <dbReference type="ARBA" id="ARBA00037847"/>
    </source>
</evidence>
<comment type="caution">
    <text evidence="15">The sequence shown here is derived from an EMBL/GenBank/DDBJ whole genome shotgun (WGS) entry which is preliminary data.</text>
</comment>
<dbReference type="GO" id="GO:0005886">
    <property type="term" value="C:plasma membrane"/>
    <property type="evidence" value="ECO:0007669"/>
    <property type="project" value="TreeGrafter"/>
</dbReference>
<evidence type="ECO:0000256" key="4">
    <source>
        <dbReference type="ARBA" id="ARBA00022692"/>
    </source>
</evidence>
<feature type="domain" description="Dipeptidylpeptidase IV N-terminal" evidence="14">
    <location>
        <begin position="82"/>
        <end position="354"/>
    </location>
</feature>
<dbReference type="InterPro" id="IPR002469">
    <property type="entry name" value="Peptidase_S9B_N"/>
</dbReference>
<evidence type="ECO:0000256" key="3">
    <source>
        <dbReference type="ARBA" id="ARBA00022670"/>
    </source>
</evidence>
<evidence type="ECO:0000259" key="13">
    <source>
        <dbReference type="Pfam" id="PF00326"/>
    </source>
</evidence>
<dbReference type="InterPro" id="IPR050278">
    <property type="entry name" value="Serine_Prot_S9B/DPPIV"/>
</dbReference>
<protein>
    <submittedName>
        <fullName evidence="15">DgyrCDS11156</fullName>
    </submittedName>
</protein>
<reference evidence="15 16" key="1">
    <citation type="submission" date="2020-08" db="EMBL/GenBank/DDBJ databases">
        <authorList>
            <person name="Hejnol A."/>
        </authorList>
    </citation>
    <scope>NUCLEOTIDE SEQUENCE [LARGE SCALE GENOMIC DNA]</scope>
</reference>
<dbReference type="InterPro" id="IPR029058">
    <property type="entry name" value="AB_hydrolase_fold"/>
</dbReference>
<keyword evidence="16" id="KW-1185">Reference proteome</keyword>
<dbReference type="OrthoDB" id="16520at2759"/>